<dbReference type="InterPro" id="IPR002622">
    <property type="entry name" value="Transposase_14"/>
</dbReference>
<dbReference type="AlphaFoldDB" id="A0A380N0W5"/>
<reference evidence="3 5" key="1">
    <citation type="submission" date="2018-06" db="EMBL/GenBank/DDBJ databases">
        <authorList>
            <consortium name="Pathogen Informatics"/>
            <person name="Doyle S."/>
        </authorList>
    </citation>
    <scope>NUCLEOTIDE SEQUENCE [LARGE SCALE GENOMIC DNA]</scope>
    <source>
        <strain evidence="3 5">NCTC10717</strain>
    </source>
</reference>
<dbReference type="EMBL" id="UHIA01000004">
    <property type="protein sequence ID" value="SUO98455.1"/>
    <property type="molecule type" value="Genomic_DNA"/>
</dbReference>
<dbReference type="Pfam" id="PF01710">
    <property type="entry name" value="HTH_Tnp_IS630"/>
    <property type="match status" value="1"/>
</dbReference>
<evidence type="ECO:0000313" key="3">
    <source>
        <dbReference type="EMBL" id="SUO98455.1"/>
    </source>
</evidence>
<gene>
    <name evidence="3" type="ORF">NCTC10717_02207</name>
    <name evidence="4" type="ORF">NCTC10717_02216</name>
</gene>
<proteinExistence type="predicted"/>
<dbReference type="EMBL" id="UHIA01000004">
    <property type="protein sequence ID" value="SUO98464.1"/>
    <property type="molecule type" value="Genomic_DNA"/>
</dbReference>
<dbReference type="InterPro" id="IPR009057">
    <property type="entry name" value="Homeodomain-like_sf"/>
</dbReference>
<sequence>MAYPIELKQKALAYLDQIGNISKVCVAYGISRNTLYEWIKKQKQGDLSCKSGGSRGIKLDRAQLKAFVEQNPDLYLHEIAQHFGCAKTTVFYALQSLNMSLKKRQAPIKSKAGKKSKTTKTH</sequence>
<evidence type="ECO:0000256" key="1">
    <source>
        <dbReference type="SAM" id="MobiDB-lite"/>
    </source>
</evidence>
<dbReference type="SUPFAM" id="SSF46689">
    <property type="entry name" value="Homeodomain-like"/>
    <property type="match status" value="1"/>
</dbReference>
<accession>A0A380N0W5</accession>
<feature type="region of interest" description="Disordered" evidence="1">
    <location>
        <begin position="103"/>
        <end position="122"/>
    </location>
</feature>
<organism evidence="3 5">
    <name type="scientific">Suttonella indologenes</name>
    <dbReference type="NCBI Taxonomy" id="13276"/>
    <lineage>
        <taxon>Bacteria</taxon>
        <taxon>Pseudomonadati</taxon>
        <taxon>Pseudomonadota</taxon>
        <taxon>Gammaproteobacteria</taxon>
        <taxon>Cardiobacteriales</taxon>
        <taxon>Cardiobacteriaceae</taxon>
        <taxon>Suttonella</taxon>
    </lineage>
</organism>
<evidence type="ECO:0000313" key="5">
    <source>
        <dbReference type="Proteomes" id="UP000254575"/>
    </source>
</evidence>
<name>A0A380N0W5_9GAMM</name>
<feature type="domain" description="Transposase Synechocystis PCC 6803" evidence="2">
    <location>
        <begin position="1"/>
        <end position="118"/>
    </location>
</feature>
<dbReference type="Proteomes" id="UP000254575">
    <property type="component" value="Unassembled WGS sequence"/>
</dbReference>
<evidence type="ECO:0000259" key="2">
    <source>
        <dbReference type="Pfam" id="PF01710"/>
    </source>
</evidence>
<keyword evidence="5" id="KW-1185">Reference proteome</keyword>
<protein>
    <submittedName>
        <fullName evidence="3">Transposase and inactivated derivatives</fullName>
    </submittedName>
</protein>
<evidence type="ECO:0000313" key="4">
    <source>
        <dbReference type="EMBL" id="SUO98464.1"/>
    </source>
</evidence>